<dbReference type="EMBL" id="CAJVQB010111228">
    <property type="protein sequence ID" value="CAG8852371.1"/>
    <property type="molecule type" value="Genomic_DNA"/>
</dbReference>
<feature type="non-terminal residue" evidence="1">
    <location>
        <position position="1"/>
    </location>
</feature>
<comment type="caution">
    <text evidence="1">The sequence shown here is derived from an EMBL/GenBank/DDBJ whole genome shotgun (WGS) entry which is preliminary data.</text>
</comment>
<organism evidence="1 2">
    <name type="scientific">Gigaspora margarita</name>
    <dbReference type="NCBI Taxonomy" id="4874"/>
    <lineage>
        <taxon>Eukaryota</taxon>
        <taxon>Fungi</taxon>
        <taxon>Fungi incertae sedis</taxon>
        <taxon>Mucoromycota</taxon>
        <taxon>Glomeromycotina</taxon>
        <taxon>Glomeromycetes</taxon>
        <taxon>Diversisporales</taxon>
        <taxon>Gigasporaceae</taxon>
        <taxon>Gigaspora</taxon>
    </lineage>
</organism>
<protein>
    <submittedName>
        <fullName evidence="1">40318_t:CDS:1</fullName>
    </submittedName>
</protein>
<sequence>WVLAHNAKDSTYQKRIEKQDWKIFRKKEESFEHLTACEVDEARWLKKEYSI</sequence>
<keyword evidence="2" id="KW-1185">Reference proteome</keyword>
<reference evidence="1 2" key="1">
    <citation type="submission" date="2021-06" db="EMBL/GenBank/DDBJ databases">
        <authorList>
            <person name="Kallberg Y."/>
            <person name="Tangrot J."/>
            <person name="Rosling A."/>
        </authorList>
    </citation>
    <scope>NUCLEOTIDE SEQUENCE [LARGE SCALE GENOMIC DNA]</scope>
    <source>
        <strain evidence="1 2">120-4 pot B 10/14</strain>
    </source>
</reference>
<evidence type="ECO:0000313" key="1">
    <source>
        <dbReference type="EMBL" id="CAG8852371.1"/>
    </source>
</evidence>
<evidence type="ECO:0000313" key="2">
    <source>
        <dbReference type="Proteomes" id="UP000789901"/>
    </source>
</evidence>
<proteinExistence type="predicted"/>
<feature type="non-terminal residue" evidence="1">
    <location>
        <position position="51"/>
    </location>
</feature>
<gene>
    <name evidence="1" type="ORF">GMARGA_LOCUS41193</name>
</gene>
<name>A0ABN7XBX5_GIGMA</name>
<accession>A0ABN7XBX5</accession>
<dbReference type="Proteomes" id="UP000789901">
    <property type="component" value="Unassembled WGS sequence"/>
</dbReference>